<reference evidence="1 2" key="1">
    <citation type="submission" date="2017-07" db="EMBL/GenBank/DDBJ databases">
        <title>Draft sequence of Rhodococcus enclensis 23b-28.</title>
        <authorList>
            <person name="Besaury L."/>
            <person name="Sancelme M."/>
            <person name="Amato P."/>
            <person name="Lallement A."/>
            <person name="Delort A.-M."/>
        </authorList>
    </citation>
    <scope>NUCLEOTIDE SEQUENCE [LARGE SCALE GENOMIC DNA]</scope>
    <source>
        <strain evidence="1 2">23b-28</strain>
    </source>
</reference>
<protein>
    <submittedName>
        <fullName evidence="1">Uncharacterized protein</fullName>
    </submittedName>
</protein>
<dbReference type="EMBL" id="NOVD01000055">
    <property type="protein sequence ID" value="PCK23190.1"/>
    <property type="molecule type" value="Genomic_DNA"/>
</dbReference>
<dbReference type="Proteomes" id="UP000230886">
    <property type="component" value="Unassembled WGS sequence"/>
</dbReference>
<evidence type="ECO:0000313" key="1">
    <source>
        <dbReference type="EMBL" id="PCK23190.1"/>
    </source>
</evidence>
<accession>A0A2A5J0T3</accession>
<dbReference type="AlphaFoldDB" id="A0A2A5J0T3"/>
<name>A0A2A5J0T3_RHOSG</name>
<proteinExistence type="predicted"/>
<sequence>MALHLPKPRSKKPVQQAVGLDGLKVSVSNAATSGIEKSKTVKSGGLAGLTSKVSVRQVRKEIGNDGLRQAAIDAGRKPPSDRTLRRWAQQGRVPHADVAERAQRRAAIERLGGIGEVAKKIGRSPSAVSRYRSGETNELRADAKKKLKKVKADDVMERAGVLRPDGTPKKATIRVKGGVSVRNGSEDGYDYRVRTLDFANSDSPFSAEESRELAAALANDDNARVVALLERHATMDYPENKGFDQYSNDFGFHFDSIESVHIDWS</sequence>
<organism evidence="1 2">
    <name type="scientific">Rhodococcus qingshengii</name>
    <dbReference type="NCBI Taxonomy" id="334542"/>
    <lineage>
        <taxon>Bacteria</taxon>
        <taxon>Bacillati</taxon>
        <taxon>Actinomycetota</taxon>
        <taxon>Actinomycetes</taxon>
        <taxon>Mycobacteriales</taxon>
        <taxon>Nocardiaceae</taxon>
        <taxon>Rhodococcus</taxon>
        <taxon>Rhodococcus erythropolis group</taxon>
    </lineage>
</organism>
<comment type="caution">
    <text evidence="1">The sequence shown here is derived from an EMBL/GenBank/DDBJ whole genome shotgun (WGS) entry which is preliminary data.</text>
</comment>
<gene>
    <name evidence="1" type="ORF">CHR55_30700</name>
</gene>
<dbReference type="RefSeq" id="WP_099698790.1">
    <property type="nucleotide sequence ID" value="NZ_NOVD01000055.1"/>
</dbReference>
<evidence type="ECO:0000313" key="2">
    <source>
        <dbReference type="Proteomes" id="UP000230886"/>
    </source>
</evidence>